<evidence type="ECO:0000313" key="1">
    <source>
        <dbReference type="EMBL" id="PMD31212.1"/>
    </source>
</evidence>
<dbReference type="AlphaFoldDB" id="A0A2J6QY73"/>
<accession>A0A2J6QY73</accession>
<evidence type="ECO:0000313" key="2">
    <source>
        <dbReference type="Proteomes" id="UP000235786"/>
    </source>
</evidence>
<organism evidence="1 2">
    <name type="scientific">Hyaloscypha variabilis (strain UAMH 11265 / GT02V1 / F)</name>
    <name type="common">Meliniomyces variabilis</name>
    <dbReference type="NCBI Taxonomy" id="1149755"/>
    <lineage>
        <taxon>Eukaryota</taxon>
        <taxon>Fungi</taxon>
        <taxon>Dikarya</taxon>
        <taxon>Ascomycota</taxon>
        <taxon>Pezizomycotina</taxon>
        <taxon>Leotiomycetes</taxon>
        <taxon>Helotiales</taxon>
        <taxon>Hyaloscyphaceae</taxon>
        <taxon>Hyaloscypha</taxon>
        <taxon>Hyaloscypha variabilis</taxon>
    </lineage>
</organism>
<gene>
    <name evidence="1" type="ORF">L207DRAFT_193409</name>
</gene>
<sequence length="206" mass="22663">MSKHAPLSRIGDNTAAIAQQSFPLVVLEDPQNPSACPTPQFALVIGRWEPTWRSISLLPSCQSPLDGEREKQDHSRGVVGHRSSRSSALCRWGVIGRVFRAARDMVPVGEGAEERWIAYLDGSLDRPLQVFSAVVRAVPCFDSGHPLLGTTGESQPTVMRLLRCIESKQVVEGDFLSQRFATRACTVLFIHIYQCLVMAEQLCACG</sequence>
<dbReference type="Proteomes" id="UP000235786">
    <property type="component" value="Unassembled WGS sequence"/>
</dbReference>
<name>A0A2J6QY73_HYAVF</name>
<proteinExistence type="predicted"/>
<protein>
    <submittedName>
        <fullName evidence="1">Uncharacterized protein</fullName>
    </submittedName>
</protein>
<keyword evidence="2" id="KW-1185">Reference proteome</keyword>
<dbReference type="EMBL" id="KZ613963">
    <property type="protein sequence ID" value="PMD31212.1"/>
    <property type="molecule type" value="Genomic_DNA"/>
</dbReference>
<reference evidence="1 2" key="1">
    <citation type="submission" date="2016-04" db="EMBL/GenBank/DDBJ databases">
        <title>A degradative enzymes factory behind the ericoid mycorrhizal symbiosis.</title>
        <authorList>
            <consortium name="DOE Joint Genome Institute"/>
            <person name="Martino E."/>
            <person name="Morin E."/>
            <person name="Grelet G."/>
            <person name="Kuo A."/>
            <person name="Kohler A."/>
            <person name="Daghino S."/>
            <person name="Barry K."/>
            <person name="Choi C."/>
            <person name="Cichocki N."/>
            <person name="Clum A."/>
            <person name="Copeland A."/>
            <person name="Hainaut M."/>
            <person name="Haridas S."/>
            <person name="Labutti K."/>
            <person name="Lindquist E."/>
            <person name="Lipzen A."/>
            <person name="Khouja H.-R."/>
            <person name="Murat C."/>
            <person name="Ohm R."/>
            <person name="Olson A."/>
            <person name="Spatafora J."/>
            <person name="Veneault-Fourrey C."/>
            <person name="Henrissat B."/>
            <person name="Grigoriev I."/>
            <person name="Martin F."/>
            <person name="Perotto S."/>
        </authorList>
    </citation>
    <scope>NUCLEOTIDE SEQUENCE [LARGE SCALE GENOMIC DNA]</scope>
    <source>
        <strain evidence="1 2">F</strain>
    </source>
</reference>